<dbReference type="InterPro" id="IPR027417">
    <property type="entry name" value="P-loop_NTPase"/>
</dbReference>
<comment type="caution">
    <text evidence="6">The sequence shown here is derived from an EMBL/GenBank/DDBJ whole genome shotgun (WGS) entry which is preliminary data.</text>
</comment>
<dbReference type="Gene3D" id="3.40.50.300">
    <property type="entry name" value="P-loop containing nucleotide triphosphate hydrolases"/>
    <property type="match status" value="1"/>
</dbReference>
<evidence type="ECO:0000256" key="1">
    <source>
        <dbReference type="ARBA" id="ARBA00022475"/>
    </source>
</evidence>
<dbReference type="PROSITE" id="PS00211">
    <property type="entry name" value="ABC_TRANSPORTER_1"/>
    <property type="match status" value="1"/>
</dbReference>
<evidence type="ECO:0000313" key="6">
    <source>
        <dbReference type="EMBL" id="OWR00597.1"/>
    </source>
</evidence>
<dbReference type="PANTHER" id="PTHR24220:SF659">
    <property type="entry name" value="TRANSPORTER, PUTATIVE-RELATED"/>
    <property type="match status" value="1"/>
</dbReference>
<organism evidence="6 7">
    <name type="scientific">Roseateles puraquae</name>
    <dbReference type="NCBI Taxonomy" id="431059"/>
    <lineage>
        <taxon>Bacteria</taxon>
        <taxon>Pseudomonadati</taxon>
        <taxon>Pseudomonadota</taxon>
        <taxon>Betaproteobacteria</taxon>
        <taxon>Burkholderiales</taxon>
        <taxon>Sphaerotilaceae</taxon>
        <taxon>Roseateles</taxon>
    </lineage>
</organism>
<name>A0A254MYX4_9BURK</name>
<sequence length="247" mass="26171">MLSWSGLRHQYPDGAEIVYADFALRERHHLLLRGASGSGKSTLLALLSGLLRVQQGGLEVAGTALAGLSPRALDAWRGATLGVVPQRLHLSEALTVAENLALPALAAGQASNAGRAEALMAALDIADLAKRRPHQLSVGQAQRVALARALMRQPRLLLADEPSASLDDEHTLHMLALLLDAAERERCTLVIASHDARVIEALTARDDFTEVVLRSRPRPAGALSQLGALSGTGPMTRVTDWTDGSAS</sequence>
<dbReference type="InterPro" id="IPR003439">
    <property type="entry name" value="ABC_transporter-like_ATP-bd"/>
</dbReference>
<dbReference type="RefSeq" id="WP_088486018.1">
    <property type="nucleotide sequence ID" value="NZ_NISI01000017.1"/>
</dbReference>
<evidence type="ECO:0000256" key="2">
    <source>
        <dbReference type="ARBA" id="ARBA00022741"/>
    </source>
</evidence>
<dbReference type="Proteomes" id="UP000197446">
    <property type="component" value="Unassembled WGS sequence"/>
</dbReference>
<keyword evidence="2" id="KW-0547">Nucleotide-binding</keyword>
<dbReference type="InterPro" id="IPR003593">
    <property type="entry name" value="AAA+_ATPase"/>
</dbReference>
<dbReference type="OrthoDB" id="8905165at2"/>
<feature type="domain" description="ABC transporter" evidence="5">
    <location>
        <begin position="2"/>
        <end position="239"/>
    </location>
</feature>
<proteinExistence type="predicted"/>
<dbReference type="InterPro" id="IPR015854">
    <property type="entry name" value="ABC_transpr_LolD-like"/>
</dbReference>
<dbReference type="PANTHER" id="PTHR24220">
    <property type="entry name" value="IMPORT ATP-BINDING PROTEIN"/>
    <property type="match status" value="1"/>
</dbReference>
<keyword evidence="7" id="KW-1185">Reference proteome</keyword>
<reference evidence="6 7" key="1">
    <citation type="journal article" date="2007" name="Int. J. Syst. Evol. Microbiol.">
        <title>Description of Pelomonas aquatica sp. nov. and Pelomonas puraquae sp. nov., isolated from industrial and haemodialysis water.</title>
        <authorList>
            <person name="Gomila M."/>
            <person name="Bowien B."/>
            <person name="Falsen E."/>
            <person name="Moore E.R."/>
            <person name="Lalucat J."/>
        </authorList>
    </citation>
    <scope>NUCLEOTIDE SEQUENCE [LARGE SCALE GENOMIC DNA]</scope>
    <source>
        <strain evidence="6 7">CCUG 52769</strain>
    </source>
</reference>
<keyword evidence="1" id="KW-1003">Cell membrane</keyword>
<accession>A0A254MYX4</accession>
<gene>
    <name evidence="6" type="ORF">CDO81_25215</name>
</gene>
<dbReference type="InterPro" id="IPR017871">
    <property type="entry name" value="ABC_transporter-like_CS"/>
</dbReference>
<dbReference type="SMART" id="SM00382">
    <property type="entry name" value="AAA"/>
    <property type="match status" value="1"/>
</dbReference>
<keyword evidence="3" id="KW-0067">ATP-binding</keyword>
<dbReference type="PROSITE" id="PS50893">
    <property type="entry name" value="ABC_TRANSPORTER_2"/>
    <property type="match status" value="1"/>
</dbReference>
<feature type="region of interest" description="Disordered" evidence="4">
    <location>
        <begin position="223"/>
        <end position="247"/>
    </location>
</feature>
<dbReference type="GO" id="GO:0016887">
    <property type="term" value="F:ATP hydrolysis activity"/>
    <property type="evidence" value="ECO:0007669"/>
    <property type="project" value="InterPro"/>
</dbReference>
<evidence type="ECO:0000256" key="4">
    <source>
        <dbReference type="SAM" id="MobiDB-lite"/>
    </source>
</evidence>
<dbReference type="Pfam" id="PF00005">
    <property type="entry name" value="ABC_tran"/>
    <property type="match status" value="1"/>
</dbReference>
<dbReference type="GO" id="GO:0022857">
    <property type="term" value="F:transmembrane transporter activity"/>
    <property type="evidence" value="ECO:0007669"/>
    <property type="project" value="TreeGrafter"/>
</dbReference>
<evidence type="ECO:0000256" key="3">
    <source>
        <dbReference type="ARBA" id="ARBA00022840"/>
    </source>
</evidence>
<dbReference type="EMBL" id="NISI01000017">
    <property type="protein sequence ID" value="OWR00597.1"/>
    <property type="molecule type" value="Genomic_DNA"/>
</dbReference>
<dbReference type="SUPFAM" id="SSF52540">
    <property type="entry name" value="P-loop containing nucleoside triphosphate hydrolases"/>
    <property type="match status" value="1"/>
</dbReference>
<evidence type="ECO:0000259" key="5">
    <source>
        <dbReference type="PROSITE" id="PS50893"/>
    </source>
</evidence>
<dbReference type="GO" id="GO:0005886">
    <property type="term" value="C:plasma membrane"/>
    <property type="evidence" value="ECO:0007669"/>
    <property type="project" value="TreeGrafter"/>
</dbReference>
<dbReference type="GO" id="GO:0005524">
    <property type="term" value="F:ATP binding"/>
    <property type="evidence" value="ECO:0007669"/>
    <property type="project" value="UniProtKB-KW"/>
</dbReference>
<protein>
    <submittedName>
        <fullName evidence="6">ABC transporter</fullName>
    </submittedName>
</protein>
<dbReference type="AlphaFoldDB" id="A0A254MYX4"/>
<keyword evidence="1" id="KW-0472">Membrane</keyword>
<evidence type="ECO:0000313" key="7">
    <source>
        <dbReference type="Proteomes" id="UP000197446"/>
    </source>
</evidence>